<protein>
    <submittedName>
        <fullName evidence="11">Potassium channel domain-containing protein</fullName>
    </submittedName>
</protein>
<accession>A0A915I559</accession>
<evidence type="ECO:0000256" key="8">
    <source>
        <dbReference type="SAM" id="Phobius"/>
    </source>
</evidence>
<keyword evidence="4 8" id="KW-1133">Transmembrane helix</keyword>
<dbReference type="GO" id="GO:0005886">
    <property type="term" value="C:plasma membrane"/>
    <property type="evidence" value="ECO:0007669"/>
    <property type="project" value="TreeGrafter"/>
</dbReference>
<feature type="transmembrane region" description="Helical" evidence="8">
    <location>
        <begin position="45"/>
        <end position="66"/>
    </location>
</feature>
<dbReference type="InterPro" id="IPR003280">
    <property type="entry name" value="2pore_dom_K_chnl"/>
</dbReference>
<evidence type="ECO:0000259" key="9">
    <source>
        <dbReference type="Pfam" id="PF07885"/>
    </source>
</evidence>
<dbReference type="SUPFAM" id="SSF81324">
    <property type="entry name" value="Voltage-gated potassium channels"/>
    <property type="match status" value="1"/>
</dbReference>
<keyword evidence="3 8" id="KW-0812">Transmembrane</keyword>
<evidence type="ECO:0000256" key="2">
    <source>
        <dbReference type="ARBA" id="ARBA00022448"/>
    </source>
</evidence>
<keyword evidence="7" id="KW-0407">Ion channel</keyword>
<comment type="subcellular location">
    <subcellularLocation>
        <location evidence="1">Membrane</location>
        <topology evidence="1">Multi-pass membrane protein</topology>
    </subcellularLocation>
</comment>
<dbReference type="Proteomes" id="UP000887565">
    <property type="component" value="Unplaced"/>
</dbReference>
<keyword evidence="5" id="KW-0406">Ion transport</keyword>
<organism evidence="10 11">
    <name type="scientific">Romanomermis culicivorax</name>
    <name type="common">Nematode worm</name>
    <dbReference type="NCBI Taxonomy" id="13658"/>
    <lineage>
        <taxon>Eukaryota</taxon>
        <taxon>Metazoa</taxon>
        <taxon>Ecdysozoa</taxon>
        <taxon>Nematoda</taxon>
        <taxon>Enoplea</taxon>
        <taxon>Dorylaimia</taxon>
        <taxon>Mermithida</taxon>
        <taxon>Mermithoidea</taxon>
        <taxon>Mermithidae</taxon>
        <taxon>Romanomermis</taxon>
    </lineage>
</organism>
<evidence type="ECO:0000256" key="6">
    <source>
        <dbReference type="ARBA" id="ARBA00023136"/>
    </source>
</evidence>
<feature type="domain" description="Potassium channel" evidence="9">
    <location>
        <begin position="51"/>
        <end position="129"/>
    </location>
</feature>
<evidence type="ECO:0000256" key="5">
    <source>
        <dbReference type="ARBA" id="ARBA00023065"/>
    </source>
</evidence>
<evidence type="ECO:0000313" key="11">
    <source>
        <dbReference type="WBParaSite" id="nRc.2.0.1.t08896-RA"/>
    </source>
</evidence>
<dbReference type="PANTHER" id="PTHR11003:SF334">
    <property type="entry name" value="FI03418P"/>
    <property type="match status" value="1"/>
</dbReference>
<dbReference type="WBParaSite" id="nRc.2.0.1.t08896-RA">
    <property type="protein sequence ID" value="nRc.2.0.1.t08896-RA"/>
    <property type="gene ID" value="nRc.2.0.1.g08896"/>
</dbReference>
<dbReference type="GO" id="GO:0022841">
    <property type="term" value="F:potassium ion leak channel activity"/>
    <property type="evidence" value="ECO:0007669"/>
    <property type="project" value="TreeGrafter"/>
</dbReference>
<evidence type="ECO:0000256" key="4">
    <source>
        <dbReference type="ARBA" id="ARBA00022989"/>
    </source>
</evidence>
<name>A0A915I559_ROMCU</name>
<dbReference type="GO" id="GO:0030322">
    <property type="term" value="P:stabilization of membrane potential"/>
    <property type="evidence" value="ECO:0007669"/>
    <property type="project" value="TreeGrafter"/>
</dbReference>
<proteinExistence type="predicted"/>
<dbReference type="GO" id="GO:0015271">
    <property type="term" value="F:outward rectifier potassium channel activity"/>
    <property type="evidence" value="ECO:0007669"/>
    <property type="project" value="TreeGrafter"/>
</dbReference>
<evidence type="ECO:0000256" key="1">
    <source>
        <dbReference type="ARBA" id="ARBA00004141"/>
    </source>
</evidence>
<keyword evidence="2" id="KW-0813">Transport</keyword>
<reference evidence="11" key="1">
    <citation type="submission" date="2022-11" db="UniProtKB">
        <authorList>
            <consortium name="WormBaseParasite"/>
        </authorList>
    </citation>
    <scope>IDENTIFICATION</scope>
</reference>
<dbReference type="Gene3D" id="1.10.287.70">
    <property type="match status" value="1"/>
</dbReference>
<dbReference type="InterPro" id="IPR013099">
    <property type="entry name" value="K_chnl_dom"/>
</dbReference>
<evidence type="ECO:0000256" key="3">
    <source>
        <dbReference type="ARBA" id="ARBA00022692"/>
    </source>
</evidence>
<dbReference type="Pfam" id="PF07885">
    <property type="entry name" value="Ion_trans_2"/>
    <property type="match status" value="1"/>
</dbReference>
<dbReference type="AlphaFoldDB" id="A0A915I559"/>
<keyword evidence="10" id="KW-1185">Reference proteome</keyword>
<keyword evidence="6 8" id="KW-0472">Membrane</keyword>
<evidence type="ECO:0000256" key="7">
    <source>
        <dbReference type="ARBA" id="ARBA00023303"/>
    </source>
</evidence>
<feature type="transmembrane region" description="Helical" evidence="8">
    <location>
        <begin position="73"/>
        <end position="92"/>
    </location>
</feature>
<sequence length="153" mass="17043">FGTGCLKKQARFTQGDILDENTSSQSGLQTFLNQSFELPKLNVPFYFILTILLLYVLLGTITFCVADEWTVVQCVYSIVITLTTIGLGDIQPGYKEWTTQKGQIINLALIFYIMGGLSLMAMTVRMMASSVYAKCMKVIDSAGNMTKIKKCCY</sequence>
<evidence type="ECO:0000313" key="10">
    <source>
        <dbReference type="Proteomes" id="UP000887565"/>
    </source>
</evidence>
<dbReference type="PANTHER" id="PTHR11003">
    <property type="entry name" value="POTASSIUM CHANNEL, SUBFAMILY K"/>
    <property type="match status" value="1"/>
</dbReference>
<feature type="transmembrane region" description="Helical" evidence="8">
    <location>
        <begin position="104"/>
        <end position="124"/>
    </location>
</feature>